<dbReference type="InterPro" id="IPR001967">
    <property type="entry name" value="Peptidase_S11_N"/>
</dbReference>
<accession>A0A2H0YXA8</accession>
<dbReference type="InterPro" id="IPR012338">
    <property type="entry name" value="Beta-lactam/transpept-like"/>
</dbReference>
<feature type="domain" description="Peptidase S11 D-alanyl-D-alanine carboxypeptidase A N-terminal" evidence="2">
    <location>
        <begin position="66"/>
        <end position="294"/>
    </location>
</feature>
<keyword evidence="1" id="KW-0472">Membrane</keyword>
<evidence type="ECO:0000259" key="2">
    <source>
        <dbReference type="Pfam" id="PF00768"/>
    </source>
</evidence>
<feature type="transmembrane region" description="Helical" evidence="1">
    <location>
        <begin position="21"/>
        <end position="40"/>
    </location>
</feature>
<dbReference type="SUPFAM" id="SSF56601">
    <property type="entry name" value="beta-lactamase/transpeptidase-like"/>
    <property type="match status" value="1"/>
</dbReference>
<evidence type="ECO:0000256" key="1">
    <source>
        <dbReference type="SAM" id="Phobius"/>
    </source>
</evidence>
<dbReference type="EMBL" id="PEXT01000061">
    <property type="protein sequence ID" value="PIS43128.1"/>
    <property type="molecule type" value="Genomic_DNA"/>
</dbReference>
<dbReference type="Proteomes" id="UP000228687">
    <property type="component" value="Unassembled WGS sequence"/>
</dbReference>
<dbReference type="AlphaFoldDB" id="A0A2H0YXA8"/>
<proteinExistence type="predicted"/>
<dbReference type="Gene3D" id="3.40.710.10">
    <property type="entry name" value="DD-peptidase/beta-lactamase superfamily"/>
    <property type="match status" value="1"/>
</dbReference>
<dbReference type="GO" id="GO:0006508">
    <property type="term" value="P:proteolysis"/>
    <property type="evidence" value="ECO:0007669"/>
    <property type="project" value="InterPro"/>
</dbReference>
<protein>
    <recommendedName>
        <fullName evidence="2">Peptidase S11 D-alanyl-D-alanine carboxypeptidase A N-terminal domain-containing protein</fullName>
    </recommendedName>
</protein>
<comment type="caution">
    <text evidence="3">The sequence shown here is derived from an EMBL/GenBank/DDBJ whole genome shotgun (WGS) entry which is preliminary data.</text>
</comment>
<organism evidence="3 4">
    <name type="scientific">Candidatus Kaiserbacteria bacterium CG08_land_8_20_14_0_20_50_21</name>
    <dbReference type="NCBI Taxonomy" id="1974604"/>
    <lineage>
        <taxon>Bacteria</taxon>
        <taxon>Candidatus Kaiseribacteriota</taxon>
    </lineage>
</organism>
<dbReference type="GO" id="GO:0009002">
    <property type="term" value="F:serine-type D-Ala-D-Ala carboxypeptidase activity"/>
    <property type="evidence" value="ECO:0007669"/>
    <property type="project" value="InterPro"/>
</dbReference>
<gene>
    <name evidence="3" type="ORF">COT23_03000</name>
</gene>
<keyword evidence="1" id="KW-0812">Transmembrane</keyword>
<keyword evidence="1" id="KW-1133">Transmembrane helix</keyword>
<evidence type="ECO:0000313" key="4">
    <source>
        <dbReference type="Proteomes" id="UP000228687"/>
    </source>
</evidence>
<name>A0A2H0YXA8_9BACT</name>
<evidence type="ECO:0000313" key="3">
    <source>
        <dbReference type="EMBL" id="PIS43128.1"/>
    </source>
</evidence>
<sequence length="320" mass="32414">MDSDSPKLQRLAQHASFMHEIGIALIAASGILALFIFIPLSPRSQTSNASSGSLTSTSIVPQTFAQVPLEAKAAVVYDLATGETLYAKHAEAQLPLASLTKLLTVYAALAELSPNTPIIIPADAVHLDGPHVFSAGQTFALGDLARMTLTASLNDGAAAIIEAIAAREGRTQNAALASAAAALGLAQTYAINGHGLDIHATVSGGYGSASDLARLAGALVEQAPAIAQATTQSSAQAVSEGGTSFKVANTDPMIDVVPHILLSKTGYTDLAGGNLVLVFDAGIAHPIAIVVLGSSKKARFTDGAALVAATFAHFAGVASL</sequence>
<dbReference type="Pfam" id="PF00768">
    <property type="entry name" value="Peptidase_S11"/>
    <property type="match status" value="1"/>
</dbReference>
<reference evidence="4" key="1">
    <citation type="submission" date="2017-09" db="EMBL/GenBank/DDBJ databases">
        <title>Depth-based differentiation of microbial function through sediment-hosted aquifers and enrichment of novel symbionts in the deep terrestrial subsurface.</title>
        <authorList>
            <person name="Probst A.J."/>
            <person name="Ladd B."/>
            <person name="Jarett J.K."/>
            <person name="Geller-Mcgrath D.E."/>
            <person name="Sieber C.M.K."/>
            <person name="Emerson J.B."/>
            <person name="Anantharaman K."/>
            <person name="Thomas B.C."/>
            <person name="Malmstrom R."/>
            <person name="Stieglmeier M."/>
            <person name="Klingl A."/>
            <person name="Woyke T."/>
            <person name="Ryan C.M."/>
            <person name="Banfield J.F."/>
        </authorList>
    </citation>
    <scope>NUCLEOTIDE SEQUENCE [LARGE SCALE GENOMIC DNA]</scope>
</reference>